<dbReference type="InterPro" id="IPR055357">
    <property type="entry name" value="LRR_At1g61320_AtMIF1"/>
</dbReference>
<dbReference type="CDD" id="cd22160">
    <property type="entry name" value="F-box_AtFBL13-like"/>
    <property type="match status" value="1"/>
</dbReference>
<dbReference type="InterPro" id="IPR036047">
    <property type="entry name" value="F-box-like_dom_sf"/>
</dbReference>
<reference evidence="3 4" key="1">
    <citation type="submission" date="2018-06" db="EMBL/GenBank/DDBJ databases">
        <title>The Genome of Cuscuta australis (Dodder) Provides Insight into the Evolution of Plant Parasitism.</title>
        <authorList>
            <person name="Liu H."/>
        </authorList>
    </citation>
    <scope>NUCLEOTIDE SEQUENCE [LARGE SCALE GENOMIC DNA]</scope>
    <source>
        <strain evidence="4">cv. Yunnan</strain>
        <tissue evidence="3">Vines</tissue>
    </source>
</reference>
<sequence length="484" mass="55980">MELEDRISTFLDDILLMILSLLTFKEAVATSILSRRWRYLWASLPILDFRFGYVLQHEDIHYRNFIRHCKLLEVYKDRFIEMVNQVPRFRKGQGLQEFGIHYPLEQSSSCHIDRWVAFAIAVGVYKLELNLSPYLSNCPRGWKNYSIPPDLFGRTNGMEQLFVQLDRCFLSIPTSSLNVRNGFKSLKELSLKYVDLTDEHFEAILTSCTSLERLHLLKSNKLVSVKHTLPHTKLNFLEIYHCYNVEKVEIFAPNLVSFLYRGAKIHIFVKGAKQLVNLCMYSYSYWGEMEYPHNNCLGLPYVQSKDFVFVQFAEYLSQLEHLTLDVGLFNDKEVFNKVPILSNLKHLSLTSNNDFEGPFGVVSCYRTVVCLVKASPCLCRLDLHFARPASKNPELRRIPMSPHKYLKEVLVSGFYGNELVMDLIMSISEFAIELQKIEITMAFLGDLSRCPPIIVRDADVAKKSIGELHQKLPANVQVCFLDDD</sequence>
<dbReference type="InterPro" id="IPR032675">
    <property type="entry name" value="LRR_dom_sf"/>
</dbReference>
<comment type="caution">
    <text evidence="3">The sequence shown here is derived from an EMBL/GenBank/DDBJ whole genome shotgun (WGS) entry which is preliminary data.</text>
</comment>
<evidence type="ECO:0000259" key="2">
    <source>
        <dbReference type="Pfam" id="PF23622"/>
    </source>
</evidence>
<dbReference type="SUPFAM" id="SSF81383">
    <property type="entry name" value="F-box domain"/>
    <property type="match status" value="1"/>
</dbReference>
<dbReference type="InterPro" id="IPR053772">
    <property type="entry name" value="At1g61320/At1g61330-like"/>
</dbReference>
<keyword evidence="4" id="KW-1185">Reference proteome</keyword>
<dbReference type="Proteomes" id="UP000249390">
    <property type="component" value="Unassembled WGS sequence"/>
</dbReference>
<dbReference type="EMBL" id="NQVE01000188">
    <property type="protein sequence ID" value="RAL41324.1"/>
    <property type="molecule type" value="Genomic_DNA"/>
</dbReference>
<dbReference type="AlphaFoldDB" id="A0A328D7A7"/>
<dbReference type="InterPro" id="IPR053781">
    <property type="entry name" value="F-box_AtFBL13-like"/>
</dbReference>
<dbReference type="Pfam" id="PF00646">
    <property type="entry name" value="F-box"/>
    <property type="match status" value="1"/>
</dbReference>
<dbReference type="Pfam" id="PF23622">
    <property type="entry name" value="LRR_At1g61320_AtMIF1"/>
    <property type="match status" value="1"/>
</dbReference>
<feature type="domain" description="At1g61320/AtMIF1 LRR" evidence="2">
    <location>
        <begin position="92"/>
        <end position="440"/>
    </location>
</feature>
<evidence type="ECO:0000313" key="4">
    <source>
        <dbReference type="Proteomes" id="UP000249390"/>
    </source>
</evidence>
<dbReference type="InterPro" id="IPR001810">
    <property type="entry name" value="F-box_dom"/>
</dbReference>
<feature type="domain" description="F-box" evidence="1">
    <location>
        <begin position="12"/>
        <end position="46"/>
    </location>
</feature>
<dbReference type="Gene3D" id="3.80.10.10">
    <property type="entry name" value="Ribonuclease Inhibitor"/>
    <property type="match status" value="1"/>
</dbReference>
<gene>
    <name evidence="3" type="ORF">DM860_010118</name>
</gene>
<dbReference type="SUPFAM" id="SSF52047">
    <property type="entry name" value="RNI-like"/>
    <property type="match status" value="1"/>
</dbReference>
<evidence type="ECO:0000313" key="3">
    <source>
        <dbReference type="EMBL" id="RAL41324.1"/>
    </source>
</evidence>
<protein>
    <submittedName>
        <fullName evidence="3">Uncharacterized protein</fullName>
    </submittedName>
</protein>
<accession>A0A328D7A7</accession>
<organism evidence="3 4">
    <name type="scientific">Cuscuta australis</name>
    <dbReference type="NCBI Taxonomy" id="267555"/>
    <lineage>
        <taxon>Eukaryota</taxon>
        <taxon>Viridiplantae</taxon>
        <taxon>Streptophyta</taxon>
        <taxon>Embryophyta</taxon>
        <taxon>Tracheophyta</taxon>
        <taxon>Spermatophyta</taxon>
        <taxon>Magnoliopsida</taxon>
        <taxon>eudicotyledons</taxon>
        <taxon>Gunneridae</taxon>
        <taxon>Pentapetalae</taxon>
        <taxon>asterids</taxon>
        <taxon>lamiids</taxon>
        <taxon>Solanales</taxon>
        <taxon>Convolvulaceae</taxon>
        <taxon>Cuscuteae</taxon>
        <taxon>Cuscuta</taxon>
        <taxon>Cuscuta subgen. Grammica</taxon>
        <taxon>Cuscuta sect. Cleistogrammica</taxon>
    </lineage>
</organism>
<proteinExistence type="predicted"/>
<name>A0A328D7A7_9ASTE</name>
<evidence type="ECO:0000259" key="1">
    <source>
        <dbReference type="Pfam" id="PF00646"/>
    </source>
</evidence>
<dbReference type="PANTHER" id="PTHR34145">
    <property type="entry name" value="OS02G0105600 PROTEIN"/>
    <property type="match status" value="1"/>
</dbReference>
<dbReference type="PANTHER" id="PTHR34145:SF68">
    <property type="entry name" value="FBD DOMAIN-CONTAINING PROTEIN"/>
    <property type="match status" value="1"/>
</dbReference>